<dbReference type="PRINTS" id="PR00609">
    <property type="entry name" value="CYTOCHROMEC3"/>
</dbReference>
<name>A0A6B3LB16_9BACT</name>
<dbReference type="Pfam" id="PF02085">
    <property type="entry name" value="Cytochrom_CIII"/>
    <property type="match status" value="1"/>
</dbReference>
<evidence type="ECO:0000256" key="3">
    <source>
        <dbReference type="ARBA" id="ARBA00022723"/>
    </source>
</evidence>
<evidence type="ECO:0000259" key="7">
    <source>
        <dbReference type="Pfam" id="PF02085"/>
    </source>
</evidence>
<keyword evidence="5 6" id="KW-0408">Iron</keyword>
<accession>A0A6B3LB16</accession>
<evidence type="ECO:0000256" key="4">
    <source>
        <dbReference type="ARBA" id="ARBA00022982"/>
    </source>
</evidence>
<organism evidence="8 9">
    <name type="scientific">Sulfuriroseicoccus oceanibius</name>
    <dbReference type="NCBI Taxonomy" id="2707525"/>
    <lineage>
        <taxon>Bacteria</taxon>
        <taxon>Pseudomonadati</taxon>
        <taxon>Verrucomicrobiota</taxon>
        <taxon>Verrucomicrobiia</taxon>
        <taxon>Verrucomicrobiales</taxon>
        <taxon>Verrucomicrobiaceae</taxon>
        <taxon>Sulfuriroseicoccus</taxon>
    </lineage>
</organism>
<dbReference type="AlphaFoldDB" id="A0A6B3LB16"/>
<keyword evidence="3 6" id="KW-0479">Metal-binding</keyword>
<feature type="domain" description="Class III cytochrome C" evidence="7">
    <location>
        <begin position="46"/>
        <end position="96"/>
    </location>
</feature>
<dbReference type="CDD" id="cd08168">
    <property type="entry name" value="Cytochrom_C3"/>
    <property type="match status" value="1"/>
</dbReference>
<reference evidence="8 9" key="1">
    <citation type="submission" date="2020-12" db="EMBL/GenBank/DDBJ databases">
        <title>Sulforoseuscoccus oceanibium gen. nov., sp. nov., a representative of the phylum Verrucomicrobia with special cytoplasmic membrane, and proposal of Sulforoseuscoccusaceae fam. nov.</title>
        <authorList>
            <person name="Xi F."/>
        </authorList>
    </citation>
    <scope>NUCLEOTIDE SEQUENCE [LARGE SCALE GENOMIC DNA]</scope>
    <source>
        <strain evidence="8 9">T37</strain>
    </source>
</reference>
<evidence type="ECO:0000256" key="2">
    <source>
        <dbReference type="ARBA" id="ARBA00022617"/>
    </source>
</evidence>
<keyword evidence="2 6" id="KW-0349">Heme</keyword>
<keyword evidence="1" id="KW-0813">Transport</keyword>
<dbReference type="PANTHER" id="PTHR39425:SF1">
    <property type="entry name" value="CYTOCHROME C7-LIKE DOMAIN-CONTAINING PROTEIN"/>
    <property type="match status" value="1"/>
</dbReference>
<feature type="binding site" description="axial binding residue" evidence="6">
    <location>
        <position position="65"/>
    </location>
    <ligand>
        <name>heme c</name>
        <dbReference type="ChEBI" id="CHEBI:61717"/>
        <label>1</label>
    </ligand>
    <ligandPart>
        <name>Fe</name>
        <dbReference type="ChEBI" id="CHEBI:18248"/>
    </ligandPart>
</feature>
<keyword evidence="4" id="KW-0249">Electron transport</keyword>
<dbReference type="GO" id="GO:0009055">
    <property type="term" value="F:electron transfer activity"/>
    <property type="evidence" value="ECO:0007669"/>
    <property type="project" value="InterPro"/>
</dbReference>
<dbReference type="PANTHER" id="PTHR39425">
    <property type="entry name" value="LIPOPROTEIN CYTOCHROME C"/>
    <property type="match status" value="1"/>
</dbReference>
<comment type="cofactor">
    <cofactor evidence="6">
        <name>heme c</name>
        <dbReference type="ChEBI" id="CHEBI:61717"/>
    </cofactor>
    <text evidence="6">Binds 4 heme c groups covalently per monomer.</text>
</comment>
<dbReference type="KEGG" id="soa:G3M56_012230"/>
<gene>
    <name evidence="8" type="ORF">G3M56_012230</name>
</gene>
<dbReference type="SUPFAM" id="SSF48695">
    <property type="entry name" value="Multiheme cytochromes"/>
    <property type="match status" value="1"/>
</dbReference>
<evidence type="ECO:0000256" key="5">
    <source>
        <dbReference type="ARBA" id="ARBA00023004"/>
    </source>
</evidence>
<dbReference type="Gene3D" id="3.90.10.10">
    <property type="entry name" value="Cytochrome C3"/>
    <property type="match status" value="2"/>
</dbReference>
<feature type="binding site" description="axial binding residue" evidence="6">
    <location>
        <position position="140"/>
    </location>
    <ligand>
        <name>heme c</name>
        <dbReference type="ChEBI" id="CHEBI:61717"/>
        <label>1</label>
    </ligand>
    <ligandPart>
        <name>Fe</name>
        <dbReference type="ChEBI" id="CHEBI:18248"/>
    </ligandPart>
</feature>
<feature type="binding site" description="axial binding residue" evidence="6">
    <location>
        <position position="57"/>
    </location>
    <ligand>
        <name>heme c</name>
        <dbReference type="ChEBI" id="CHEBI:61717"/>
        <label>1</label>
    </ligand>
    <ligandPart>
        <name>Fe</name>
        <dbReference type="ChEBI" id="CHEBI:18248"/>
    </ligandPart>
</feature>
<keyword evidence="9" id="KW-1185">Reference proteome</keyword>
<feature type="binding site" description="axial binding residue" evidence="6">
    <location>
        <position position="144"/>
    </location>
    <ligand>
        <name>heme c</name>
        <dbReference type="ChEBI" id="CHEBI:61717"/>
        <label>1</label>
    </ligand>
    <ligandPart>
        <name>Fe</name>
        <dbReference type="ChEBI" id="CHEBI:18248"/>
    </ligandPart>
</feature>
<dbReference type="EMBL" id="CP066776">
    <property type="protein sequence ID" value="QQL44641.1"/>
    <property type="molecule type" value="Genomic_DNA"/>
</dbReference>
<evidence type="ECO:0000313" key="9">
    <source>
        <dbReference type="Proteomes" id="UP000475117"/>
    </source>
</evidence>
<dbReference type="InterPro" id="IPR002322">
    <property type="entry name" value="Cyt_c_III"/>
</dbReference>
<dbReference type="InterPro" id="IPR036280">
    <property type="entry name" value="Multihaem_cyt_sf"/>
</dbReference>
<dbReference type="InterPro" id="IPR020942">
    <property type="entry name" value="Cyt_c_III_dom"/>
</dbReference>
<dbReference type="Proteomes" id="UP000475117">
    <property type="component" value="Chromosome"/>
</dbReference>
<evidence type="ECO:0000256" key="6">
    <source>
        <dbReference type="PIRSR" id="PIRSR602322-1"/>
    </source>
</evidence>
<evidence type="ECO:0000313" key="8">
    <source>
        <dbReference type="EMBL" id="QQL44641.1"/>
    </source>
</evidence>
<feature type="binding site" description="axial binding residue" evidence="6">
    <location>
        <position position="68"/>
    </location>
    <ligand>
        <name>heme c</name>
        <dbReference type="ChEBI" id="CHEBI:61717"/>
        <label>1</label>
    </ligand>
    <ligandPart>
        <name>Fe</name>
        <dbReference type="ChEBI" id="CHEBI:18248"/>
    </ligandPart>
</feature>
<proteinExistence type="predicted"/>
<protein>
    <submittedName>
        <fullName evidence="8">Cytochrome c3 family protein</fullName>
    </submittedName>
</protein>
<feature type="binding site" description="axial binding residue" evidence="6">
    <location>
        <position position="54"/>
    </location>
    <ligand>
        <name>heme c</name>
        <dbReference type="ChEBI" id="CHEBI:61717"/>
        <label>3</label>
    </ligand>
    <ligandPart>
        <name>Fe</name>
        <dbReference type="ChEBI" id="CHEBI:18248"/>
    </ligandPart>
</feature>
<dbReference type="GO" id="GO:0046872">
    <property type="term" value="F:metal ion binding"/>
    <property type="evidence" value="ECO:0007669"/>
    <property type="project" value="UniProtKB-KW"/>
</dbReference>
<feature type="binding site" description="axial binding residue" evidence="6">
    <location>
        <position position="120"/>
    </location>
    <ligand>
        <name>heme c</name>
        <dbReference type="ChEBI" id="CHEBI:61717"/>
        <label>1</label>
    </ligand>
    <ligandPart>
        <name>Fe</name>
        <dbReference type="ChEBI" id="CHEBI:18248"/>
    </ligandPart>
</feature>
<evidence type="ECO:0000256" key="1">
    <source>
        <dbReference type="ARBA" id="ARBA00022448"/>
    </source>
</evidence>
<dbReference type="GO" id="GO:0020037">
    <property type="term" value="F:heme binding"/>
    <property type="evidence" value="ECO:0007669"/>
    <property type="project" value="InterPro"/>
</dbReference>
<feature type="binding site" description="axial binding residue" evidence="6">
    <location>
        <position position="86"/>
    </location>
    <ligand>
        <name>heme c</name>
        <dbReference type="ChEBI" id="CHEBI:61717"/>
        <label>2</label>
    </ligand>
    <ligandPart>
        <name>Fe</name>
        <dbReference type="ChEBI" id="CHEBI:18248"/>
    </ligandPart>
</feature>
<feature type="binding site" description="axial binding residue" evidence="6">
    <location>
        <position position="69"/>
    </location>
    <ligand>
        <name>heme c</name>
        <dbReference type="ChEBI" id="CHEBI:61717"/>
        <label>2</label>
    </ligand>
    <ligandPart>
        <name>Fe</name>
        <dbReference type="ChEBI" id="CHEBI:18248"/>
    </ligandPart>
</feature>
<feature type="binding site" description="axial binding residue" evidence="6">
    <location>
        <position position="143"/>
    </location>
    <ligand>
        <name>heme c</name>
        <dbReference type="ChEBI" id="CHEBI:61717"/>
        <label>1</label>
    </ligand>
    <ligandPart>
        <name>Fe</name>
        <dbReference type="ChEBI" id="CHEBI:18248"/>
    </ligandPart>
</feature>
<sequence>MANLFPRSSNFLPIKIGLFVGVVGITLALGFTYYGTPKYTRVGYAPDQPVPFSHKLHAGELGLDCRYCHSNVTESNHSNIPPVSTCMNCHEAGVKTQSDALAVVRDAAETGKSLEWVQIHETADYVFFDHSAHVNSGIGCVSCHGRIDQMEKVFHAENHSMGWCLECHREPEKHLRPIEQVTNLAWTAADHPPVMVDGELKQLTQEELGLMLKDQWRIDPPETCGGCHR</sequence>